<accession>A0AAW2DF83</accession>
<evidence type="ECO:0000256" key="1">
    <source>
        <dbReference type="SAM" id="MobiDB-lite"/>
    </source>
</evidence>
<proteinExistence type="predicted"/>
<evidence type="ECO:0000259" key="2">
    <source>
        <dbReference type="Pfam" id="PF03372"/>
    </source>
</evidence>
<gene>
    <name evidence="3" type="ORF">SO802_010366</name>
</gene>
<organism evidence="3 4">
    <name type="scientific">Lithocarpus litseifolius</name>
    <dbReference type="NCBI Taxonomy" id="425828"/>
    <lineage>
        <taxon>Eukaryota</taxon>
        <taxon>Viridiplantae</taxon>
        <taxon>Streptophyta</taxon>
        <taxon>Embryophyta</taxon>
        <taxon>Tracheophyta</taxon>
        <taxon>Spermatophyta</taxon>
        <taxon>Magnoliopsida</taxon>
        <taxon>eudicotyledons</taxon>
        <taxon>Gunneridae</taxon>
        <taxon>Pentapetalae</taxon>
        <taxon>rosids</taxon>
        <taxon>fabids</taxon>
        <taxon>Fagales</taxon>
        <taxon>Fagaceae</taxon>
        <taxon>Lithocarpus</taxon>
    </lineage>
</organism>
<dbReference type="AlphaFoldDB" id="A0AAW2DF83"/>
<protein>
    <recommendedName>
        <fullName evidence="2">Endonuclease/exonuclease/phosphatase domain-containing protein</fullName>
    </recommendedName>
</protein>
<dbReference type="EMBL" id="JAZDWU010000003">
    <property type="protein sequence ID" value="KAL0008864.1"/>
    <property type="molecule type" value="Genomic_DNA"/>
</dbReference>
<dbReference type="InterPro" id="IPR036691">
    <property type="entry name" value="Endo/exonu/phosph_ase_sf"/>
</dbReference>
<feature type="region of interest" description="Disordered" evidence="1">
    <location>
        <begin position="1"/>
        <end position="21"/>
    </location>
</feature>
<name>A0AAW2DF83_9ROSI</name>
<comment type="caution">
    <text evidence="3">The sequence shown here is derived from an EMBL/GenBank/DDBJ whole genome shotgun (WGS) entry which is preliminary data.</text>
</comment>
<evidence type="ECO:0000313" key="4">
    <source>
        <dbReference type="Proteomes" id="UP001459277"/>
    </source>
</evidence>
<reference evidence="3 4" key="1">
    <citation type="submission" date="2024-01" db="EMBL/GenBank/DDBJ databases">
        <title>A telomere-to-telomere, gap-free genome of sweet tea (Lithocarpus litseifolius).</title>
        <authorList>
            <person name="Zhou J."/>
        </authorList>
    </citation>
    <scope>NUCLEOTIDE SEQUENCE [LARGE SCALE GENOMIC DNA]</scope>
    <source>
        <strain evidence="3">Zhou-2022a</strain>
        <tissue evidence="3">Leaf</tissue>
    </source>
</reference>
<dbReference type="PANTHER" id="PTHR33710">
    <property type="entry name" value="BNAC02G09200D PROTEIN"/>
    <property type="match status" value="1"/>
</dbReference>
<dbReference type="Gene3D" id="3.60.10.10">
    <property type="entry name" value="Endonuclease/exonuclease/phosphatase"/>
    <property type="match status" value="1"/>
</dbReference>
<evidence type="ECO:0000313" key="3">
    <source>
        <dbReference type="EMBL" id="KAL0008864.1"/>
    </source>
</evidence>
<sequence>MLPKAIEIEKSQQSPWTQDDGPTAMIYDTNLGWIDEPLGPITRYWKRITRPRENNSPEKALVTIEDKKRAGPTPLQELDPTSIAIKRKKASPSSMNIISWNCRGLEIPRSVRALTRLVRAEASLLIFLAETKAKAPNVAQLQTKLDYTHGIIVPNDGKSGGLALLWKEGTNVWTHKYSNSHIDVIVTDSTSNMQWRATGFYGHPDTQKRHMSWKLLKRLNSQLSLPWLVFGDFKEITHLEEKCGWAKRNEDQMMAFQNALDACCLQDLGFRGLKYTWCNGRFGSQRTLVRLDRMVADAEWRSLFRGAKVYHKSMAASDHCALILHLKTEQPQRRKKPRFLFESMWLRDPGCREVVELPWDATNASGDLTMQDRIKNCQNQLRWWNTNVFGHVNKQLQKKQEKLQHLESLNTLHEFAEDIALLRKEINELLDRENDMWWQRSRALWMQQGDRNTKFFHSTASQRRQKNTIVGL</sequence>
<feature type="compositionally biased region" description="Basic and acidic residues" evidence="1">
    <location>
        <begin position="1"/>
        <end position="10"/>
    </location>
</feature>
<keyword evidence="4" id="KW-1185">Reference proteome</keyword>
<dbReference type="PANTHER" id="PTHR33710:SF62">
    <property type="entry name" value="DUF4283 DOMAIN PROTEIN"/>
    <property type="match status" value="1"/>
</dbReference>
<dbReference type="Pfam" id="PF03372">
    <property type="entry name" value="Exo_endo_phos"/>
    <property type="match status" value="1"/>
</dbReference>
<dbReference type="GO" id="GO:0003824">
    <property type="term" value="F:catalytic activity"/>
    <property type="evidence" value="ECO:0007669"/>
    <property type="project" value="InterPro"/>
</dbReference>
<dbReference type="InterPro" id="IPR005135">
    <property type="entry name" value="Endo/exonuclease/phosphatase"/>
</dbReference>
<feature type="domain" description="Endonuclease/exonuclease/phosphatase" evidence="2">
    <location>
        <begin position="98"/>
        <end position="319"/>
    </location>
</feature>
<dbReference type="Proteomes" id="UP001459277">
    <property type="component" value="Unassembled WGS sequence"/>
</dbReference>
<dbReference type="SUPFAM" id="SSF56219">
    <property type="entry name" value="DNase I-like"/>
    <property type="match status" value="1"/>
</dbReference>